<feature type="region of interest" description="Disordered" evidence="2">
    <location>
        <begin position="587"/>
        <end position="614"/>
    </location>
</feature>
<dbReference type="GO" id="GO:0000447">
    <property type="term" value="P:endonucleolytic cleavage in ITS1 to separate SSU-rRNA from 5.8S rRNA and LSU-rRNA from tricistronic rRNA transcript (SSU-rRNA, 5.8S rRNA, LSU-rRNA)"/>
    <property type="evidence" value="ECO:0007669"/>
    <property type="project" value="TreeGrafter"/>
</dbReference>
<dbReference type="SUPFAM" id="SSF48371">
    <property type="entry name" value="ARM repeat"/>
    <property type="match status" value="2"/>
</dbReference>
<accession>A0A2P2I313</accession>
<dbReference type="InterPro" id="IPR040000">
    <property type="entry name" value="NOP9"/>
</dbReference>
<protein>
    <submittedName>
        <fullName evidence="3">Nucleolar protein 9-like</fullName>
    </submittedName>
</protein>
<evidence type="ECO:0000256" key="1">
    <source>
        <dbReference type="ARBA" id="ARBA00022737"/>
    </source>
</evidence>
<proteinExistence type="evidence at transcript level"/>
<dbReference type="InterPro" id="IPR001313">
    <property type="entry name" value="Pumilio_RNA-bd_rpt"/>
</dbReference>
<dbReference type="Gene3D" id="1.25.10.10">
    <property type="entry name" value="Leucine-rich Repeat Variant"/>
    <property type="match status" value="2"/>
</dbReference>
<dbReference type="GO" id="GO:0030688">
    <property type="term" value="C:preribosome, small subunit precursor"/>
    <property type="evidence" value="ECO:0007669"/>
    <property type="project" value="TreeGrafter"/>
</dbReference>
<dbReference type="InterPro" id="IPR011989">
    <property type="entry name" value="ARM-like"/>
</dbReference>
<evidence type="ECO:0000313" key="3">
    <source>
        <dbReference type="EMBL" id="LAB68391.1"/>
    </source>
</evidence>
<dbReference type="GO" id="GO:0003723">
    <property type="term" value="F:RNA binding"/>
    <property type="evidence" value="ECO:0007669"/>
    <property type="project" value="InterPro"/>
</dbReference>
<keyword evidence="1" id="KW-0677">Repeat</keyword>
<dbReference type="SMART" id="SM00025">
    <property type="entry name" value="Pumilio"/>
    <property type="match status" value="3"/>
</dbReference>
<dbReference type="PANTHER" id="PTHR13102">
    <property type="entry name" value="NUCLEOLAR PROTEIN 9"/>
    <property type="match status" value="1"/>
</dbReference>
<organism evidence="3">
    <name type="scientific">Hirondellea gigas</name>
    <dbReference type="NCBI Taxonomy" id="1518452"/>
    <lineage>
        <taxon>Eukaryota</taxon>
        <taxon>Metazoa</taxon>
        <taxon>Ecdysozoa</taxon>
        <taxon>Arthropoda</taxon>
        <taxon>Crustacea</taxon>
        <taxon>Multicrustacea</taxon>
        <taxon>Malacostraca</taxon>
        <taxon>Eumalacostraca</taxon>
        <taxon>Peracarida</taxon>
        <taxon>Amphipoda</taxon>
        <taxon>Amphilochidea</taxon>
        <taxon>Lysianassida</taxon>
        <taxon>Lysianassidira</taxon>
        <taxon>Lysianassoidea</taxon>
        <taxon>Lysianassidae</taxon>
        <taxon>Hirondellea</taxon>
    </lineage>
</organism>
<dbReference type="GO" id="GO:0000480">
    <property type="term" value="P:endonucleolytic cleavage in 5'-ETS of tricistronic rRNA transcript (SSU-rRNA, 5.8S rRNA, LSU-rRNA)"/>
    <property type="evidence" value="ECO:0007669"/>
    <property type="project" value="TreeGrafter"/>
</dbReference>
<dbReference type="GO" id="GO:0000472">
    <property type="term" value="P:endonucleolytic cleavage to generate mature 5'-end of SSU-rRNA from (SSU-rRNA, 5.8S rRNA, LSU-rRNA)"/>
    <property type="evidence" value="ECO:0007669"/>
    <property type="project" value="TreeGrafter"/>
</dbReference>
<dbReference type="Pfam" id="PF22493">
    <property type="entry name" value="PUF_NOP9"/>
    <property type="match status" value="1"/>
</dbReference>
<dbReference type="EMBL" id="IACF01002749">
    <property type="protein sequence ID" value="LAB68391.1"/>
    <property type="molecule type" value="mRNA"/>
</dbReference>
<sequence>MLLSQNINTTDSDEKEATLNAFFGAFTEEDGQRFICNQIISKMLDRFLPQASVSSLQHIMSILSKDLWAMCTDQFASHVLQTVLVITIRLIQADVKKLKYVDDKMCNVAVTDEEKQNLKEFITKVSKYCNNNLNDFICETYASHIIRTLLEVLSGVVITSGATGKETSRTPGGGWKTTYGRHQLKTDASTTIVVPEELRHLLPMVANRLQQVADLPSIISTECGSAVYQAALQVLRPNHMDALCLPLIQHLLTHAFCGLQHEDQSDEYNSQLCNGQEEQSVHPVFTNNATARLLEAVVQCSSGTELLVSIYSSYFEGKLDSLVQHRTAHFAVRSLLDAWTDRETFEGVSDAVSKVVCGALSQQHNSVVLSWVQACRRLNTQQGKCCLALLEALECSKTEEREKMCSPCLIHLMPHDQYLSSLAGSRDKPKVTLHGALILQEIFNFKKPIKFVKSLLDMAVGDLVLLFCDPRGSHIADAFCSSQHIGEKSRGKIICRIENEAVALALSKHGSRSLEAFWAVSCSASRTIMCQRLADGTARLKGNEFGTIIYSKFNVRLFSSRTNKEDWAKAEQAKINKRRKLQELLDFKGDASGGSESPAKKKKKKQSRPEEEDD</sequence>
<dbReference type="GO" id="GO:0030686">
    <property type="term" value="C:90S preribosome"/>
    <property type="evidence" value="ECO:0007669"/>
    <property type="project" value="TreeGrafter"/>
</dbReference>
<dbReference type="GO" id="GO:0000056">
    <property type="term" value="P:ribosomal small subunit export from nucleus"/>
    <property type="evidence" value="ECO:0007669"/>
    <property type="project" value="TreeGrafter"/>
</dbReference>
<evidence type="ECO:0000256" key="2">
    <source>
        <dbReference type="SAM" id="MobiDB-lite"/>
    </source>
</evidence>
<dbReference type="GO" id="GO:0005730">
    <property type="term" value="C:nucleolus"/>
    <property type="evidence" value="ECO:0007669"/>
    <property type="project" value="TreeGrafter"/>
</dbReference>
<dbReference type="PANTHER" id="PTHR13102:SF0">
    <property type="entry name" value="NUCLEOLAR PROTEIN 9"/>
    <property type="match status" value="1"/>
</dbReference>
<reference evidence="3" key="1">
    <citation type="journal article" date="2018" name="Biosci. Biotechnol. Biochem.">
        <title>Polysaccharide hydrolase of the hadal zone amphipods Hirondellea gigas.</title>
        <authorList>
            <person name="Kobayashi H."/>
            <person name="Nagahama T."/>
            <person name="Arai W."/>
            <person name="Sasagawa Y."/>
            <person name="Umeda M."/>
            <person name="Hayashi T."/>
            <person name="Nikaido I."/>
            <person name="Watanabe H."/>
            <person name="Oguri K."/>
            <person name="Kitazato H."/>
            <person name="Fujioka K."/>
            <person name="Kido Y."/>
            <person name="Takami H."/>
        </authorList>
    </citation>
    <scope>NUCLEOTIDE SEQUENCE</scope>
    <source>
        <tissue evidence="3">Whole body</tissue>
    </source>
</reference>
<dbReference type="AlphaFoldDB" id="A0A2P2I313"/>
<dbReference type="InterPro" id="IPR016024">
    <property type="entry name" value="ARM-type_fold"/>
</dbReference>
<name>A0A2P2I313_9CRUS</name>